<name>A0ABD2MSM9_9CUCU</name>
<feature type="domain" description="HTH CENPB-type" evidence="2">
    <location>
        <begin position="53"/>
        <end position="111"/>
    </location>
</feature>
<evidence type="ECO:0000313" key="3">
    <source>
        <dbReference type="EMBL" id="KAL3269383.1"/>
    </source>
</evidence>
<evidence type="ECO:0000259" key="2">
    <source>
        <dbReference type="Pfam" id="PF03221"/>
    </source>
</evidence>
<dbReference type="EMBL" id="JABFTP020000021">
    <property type="protein sequence ID" value="KAL3269383.1"/>
    <property type="molecule type" value="Genomic_DNA"/>
</dbReference>
<dbReference type="GO" id="GO:0003677">
    <property type="term" value="F:DNA binding"/>
    <property type="evidence" value="ECO:0007669"/>
    <property type="project" value="UniProtKB-KW"/>
</dbReference>
<dbReference type="Proteomes" id="UP001516400">
    <property type="component" value="Unassembled WGS sequence"/>
</dbReference>
<keyword evidence="1" id="KW-0238">DNA-binding</keyword>
<evidence type="ECO:0000313" key="4">
    <source>
        <dbReference type="Proteomes" id="UP001516400"/>
    </source>
</evidence>
<dbReference type="InterPro" id="IPR006600">
    <property type="entry name" value="HTH_CenpB_DNA-bd_dom"/>
</dbReference>
<organism evidence="3 4">
    <name type="scientific">Cryptolaemus montrouzieri</name>
    <dbReference type="NCBI Taxonomy" id="559131"/>
    <lineage>
        <taxon>Eukaryota</taxon>
        <taxon>Metazoa</taxon>
        <taxon>Ecdysozoa</taxon>
        <taxon>Arthropoda</taxon>
        <taxon>Hexapoda</taxon>
        <taxon>Insecta</taxon>
        <taxon>Pterygota</taxon>
        <taxon>Neoptera</taxon>
        <taxon>Endopterygota</taxon>
        <taxon>Coleoptera</taxon>
        <taxon>Polyphaga</taxon>
        <taxon>Cucujiformia</taxon>
        <taxon>Coccinelloidea</taxon>
        <taxon>Coccinellidae</taxon>
        <taxon>Scymninae</taxon>
        <taxon>Scymnini</taxon>
        <taxon>Cryptolaemus</taxon>
    </lineage>
</organism>
<keyword evidence="4" id="KW-1185">Reference proteome</keyword>
<evidence type="ECO:0000256" key="1">
    <source>
        <dbReference type="ARBA" id="ARBA00023125"/>
    </source>
</evidence>
<comment type="caution">
    <text evidence="3">The sequence shown here is derived from an EMBL/GenBank/DDBJ whole genome shotgun (WGS) entry which is preliminary data.</text>
</comment>
<dbReference type="Pfam" id="PF03221">
    <property type="entry name" value="HTH_Tnp_Tc5"/>
    <property type="match status" value="1"/>
</dbReference>
<protein>
    <recommendedName>
        <fullName evidence="2">HTH CENPB-type domain-containing protein</fullName>
    </recommendedName>
</protein>
<dbReference type="AlphaFoldDB" id="A0ABD2MSM9"/>
<reference evidence="3 4" key="1">
    <citation type="journal article" date="2021" name="BMC Biol.">
        <title>Horizontally acquired antibacterial genes associated with adaptive radiation of ladybird beetles.</title>
        <authorList>
            <person name="Li H.S."/>
            <person name="Tang X.F."/>
            <person name="Huang Y.H."/>
            <person name="Xu Z.Y."/>
            <person name="Chen M.L."/>
            <person name="Du X.Y."/>
            <person name="Qiu B.Y."/>
            <person name="Chen P.T."/>
            <person name="Zhang W."/>
            <person name="Slipinski A."/>
            <person name="Escalona H.E."/>
            <person name="Waterhouse R.M."/>
            <person name="Zwick A."/>
            <person name="Pang H."/>
        </authorList>
    </citation>
    <scope>NUCLEOTIDE SEQUENCE [LARGE SCALE GENOMIC DNA]</scope>
    <source>
        <strain evidence="3">SYSU2018</strain>
    </source>
</reference>
<gene>
    <name evidence="3" type="ORF">HHI36_008453</name>
</gene>
<proteinExistence type="predicted"/>
<accession>A0ABD2MSM9</accession>
<sequence length="130" mass="15162">MEAALEAIRNGIEMNTVAKNISISESKIRDRLKLGENYDPPISRKTTFIKEKENEMVSYISQMVKKFYKITQQQLQKLASDFAVAKNIKNIFASEKRMARKCWLYSFLKTLKGVLSQLAETRFWYSINPK</sequence>